<dbReference type="InterPro" id="IPR011322">
    <property type="entry name" value="N-reg_PII-like_a/b"/>
</dbReference>
<reference evidence="1 6" key="2">
    <citation type="submission" date="2022-09" db="EMBL/GenBank/DDBJ databases">
        <title>complete genome sequences of Clostridium tetani str. KHSU-234311-028 isolated from soil.</title>
        <authorList>
            <person name="Sekizuka T."/>
            <person name="Shitada C."/>
            <person name="Takahashi M."/>
            <person name="Kuroda M."/>
        </authorList>
    </citation>
    <scope>NUCLEOTIDE SEQUENCE [LARGE SCALE GENOMIC DNA]</scope>
    <source>
        <strain evidence="1 6">KHSU-234311-028</strain>
    </source>
</reference>
<protein>
    <recommendedName>
        <fullName evidence="7">Transcriptional regulator</fullName>
    </recommendedName>
</protein>
<dbReference type="SUPFAM" id="SSF54913">
    <property type="entry name" value="GlnB-like"/>
    <property type="match status" value="1"/>
</dbReference>
<dbReference type="RefSeq" id="WP_023437043.1">
    <property type="nucleotide sequence ID" value="NZ_AP026804.1"/>
</dbReference>
<dbReference type="Pfam" id="PF06153">
    <property type="entry name" value="CdAMP_rec"/>
    <property type="match status" value="1"/>
</dbReference>
<accession>A0A4Q0V3U4</accession>
<dbReference type="EMBL" id="AP026818">
    <property type="protein sequence ID" value="BDR79804.1"/>
    <property type="molecule type" value="Genomic_DNA"/>
</dbReference>
<evidence type="ECO:0000313" key="4">
    <source>
        <dbReference type="Proteomes" id="UP000290273"/>
    </source>
</evidence>
<dbReference type="Proteomes" id="UP000290273">
    <property type="component" value="Unassembled WGS sequence"/>
</dbReference>
<reference evidence="4 5" key="1">
    <citation type="submission" date="2018-06" db="EMBL/GenBank/DDBJ databases">
        <title>Genome conservation of Clostridium tetani.</title>
        <authorList>
            <person name="Bruggemann H."/>
            <person name="Popoff M.R."/>
        </authorList>
    </citation>
    <scope>NUCLEOTIDE SEQUENCE [LARGE SCALE GENOMIC DNA]</scope>
    <source>
        <strain evidence="2 5">2017.061</strain>
        <strain evidence="3 4">63.05</strain>
    </source>
</reference>
<evidence type="ECO:0000313" key="3">
    <source>
        <dbReference type="EMBL" id="RXI58452.1"/>
    </source>
</evidence>
<dbReference type="Proteomes" id="UP001321763">
    <property type="component" value="Chromosome"/>
</dbReference>
<evidence type="ECO:0000313" key="2">
    <source>
        <dbReference type="EMBL" id="RXI48702.1"/>
    </source>
</evidence>
<organism evidence="2 5">
    <name type="scientific">Clostridium tetani</name>
    <dbReference type="NCBI Taxonomy" id="1513"/>
    <lineage>
        <taxon>Bacteria</taxon>
        <taxon>Bacillati</taxon>
        <taxon>Bacillota</taxon>
        <taxon>Clostridia</taxon>
        <taxon>Eubacteriales</taxon>
        <taxon>Clostridiaceae</taxon>
        <taxon>Clostridium</taxon>
    </lineage>
</organism>
<name>A0A4Q0V3U4_CLOTA</name>
<dbReference type="GeneID" id="24254073"/>
<proteinExistence type="predicted"/>
<dbReference type="PANTHER" id="PTHR38456:SF1">
    <property type="entry name" value="CYCLIC DI-AMP RECEPTOR A"/>
    <property type="match status" value="1"/>
</dbReference>
<dbReference type="Proteomes" id="UP000290921">
    <property type="component" value="Unassembled WGS sequence"/>
</dbReference>
<dbReference type="AlphaFoldDB" id="A0A4Q0V3U4"/>
<evidence type="ECO:0000313" key="6">
    <source>
        <dbReference type="Proteomes" id="UP001321763"/>
    </source>
</evidence>
<evidence type="ECO:0000313" key="1">
    <source>
        <dbReference type="EMBL" id="BDR79804.1"/>
    </source>
</evidence>
<dbReference type="InterPro" id="IPR010375">
    <property type="entry name" value="CdAMP_rec"/>
</dbReference>
<dbReference type="EMBL" id="QMAU01000012">
    <property type="protein sequence ID" value="RXI58452.1"/>
    <property type="molecule type" value="Genomic_DNA"/>
</dbReference>
<dbReference type="PANTHER" id="PTHR38456">
    <property type="entry name" value="CYCLIC DI-AMP RECEPTOR A"/>
    <property type="match status" value="1"/>
</dbReference>
<dbReference type="Gene3D" id="3.30.70.120">
    <property type="match status" value="1"/>
</dbReference>
<dbReference type="InterPro" id="IPR015867">
    <property type="entry name" value="N-reg_PII/ATP_PRibTrfase_C"/>
</dbReference>
<gene>
    <name evidence="2" type="ORF">DP130_08210</name>
    <name evidence="3" type="ORF">DP131_00775</name>
    <name evidence="1" type="ORF">K234311028_00500</name>
</gene>
<evidence type="ECO:0008006" key="7">
    <source>
        <dbReference type="Google" id="ProtNLM"/>
    </source>
</evidence>
<dbReference type="EMBL" id="QMAP01000006">
    <property type="protein sequence ID" value="RXI48702.1"/>
    <property type="molecule type" value="Genomic_DNA"/>
</dbReference>
<evidence type="ECO:0000313" key="5">
    <source>
        <dbReference type="Proteomes" id="UP000290921"/>
    </source>
</evidence>
<sequence>MKLIIAVVQDDDASDLVDLLTENDFRVTKLATTGGFLKSGNTTLMIGVEEDRLKNAINFIEEICKTRKQVVTTPSPVAGATGVYVPYPMEVEVGGATIFVVDVDNFIRI</sequence>